<dbReference type="GeneID" id="107494532"/>
<keyword evidence="1" id="KW-1185">Reference proteome</keyword>
<evidence type="ECO:0000313" key="2">
    <source>
        <dbReference type="RefSeq" id="XP_015971066.2"/>
    </source>
</evidence>
<sequence length="227" mass="25653">MLINAWLNVSTDPIDGTGQKDETFWNRIHDYYVEFSAEMKMGIVACKKRWYKINKAVAQFSGCYDLASRNIRSGSNRVDATERRGLSSPLQKCTAAIRILAYGVIADAIDDYVRIGENTTIECLKKIVESVISVFEDEYLRKPNSNDVRRLLQIVEGHGFSGMLVSGSNSDINVLDRSPVFDDILNDRAPKQIVFILSGSHLSNQYQNHKGRNTSYLHNIKKGKEKT</sequence>
<dbReference type="Proteomes" id="UP000515211">
    <property type="component" value="Chromosome 6"/>
</dbReference>
<dbReference type="RefSeq" id="XP_015971066.2">
    <property type="nucleotide sequence ID" value="XM_016115580.2"/>
</dbReference>
<evidence type="ECO:0000313" key="1">
    <source>
        <dbReference type="Proteomes" id="UP000515211"/>
    </source>
</evidence>
<dbReference type="PANTHER" id="PTHR47150:SF7">
    <property type="entry name" value="NUCLEASE"/>
    <property type="match status" value="1"/>
</dbReference>
<reference evidence="1" key="1">
    <citation type="journal article" date="2016" name="Nat. Genet.">
        <title>The genome sequences of Arachis duranensis and Arachis ipaensis, the diploid ancestors of cultivated peanut.</title>
        <authorList>
            <person name="Bertioli D.J."/>
            <person name="Cannon S.B."/>
            <person name="Froenicke L."/>
            <person name="Huang G."/>
            <person name="Farmer A.D."/>
            <person name="Cannon E.K."/>
            <person name="Liu X."/>
            <person name="Gao D."/>
            <person name="Clevenger J."/>
            <person name="Dash S."/>
            <person name="Ren L."/>
            <person name="Moretzsohn M.C."/>
            <person name="Shirasawa K."/>
            <person name="Huang W."/>
            <person name="Vidigal B."/>
            <person name="Abernathy B."/>
            <person name="Chu Y."/>
            <person name="Niederhuth C.E."/>
            <person name="Umale P."/>
            <person name="Araujo A.C."/>
            <person name="Kozik A."/>
            <person name="Kim K.D."/>
            <person name="Burow M.D."/>
            <person name="Varshney R.K."/>
            <person name="Wang X."/>
            <person name="Zhang X."/>
            <person name="Barkley N."/>
            <person name="Guimaraes P.M."/>
            <person name="Isobe S."/>
            <person name="Guo B."/>
            <person name="Liao B."/>
            <person name="Stalker H.T."/>
            <person name="Schmitz R.J."/>
            <person name="Scheffler B.E."/>
            <person name="Leal-Bertioli S.C."/>
            <person name="Xun X."/>
            <person name="Jackson S.A."/>
            <person name="Michelmore R."/>
            <person name="Ozias-Akins P."/>
        </authorList>
    </citation>
    <scope>NUCLEOTIDE SEQUENCE [LARGE SCALE GENOMIC DNA]</scope>
    <source>
        <strain evidence="1">cv. V14167</strain>
    </source>
</reference>
<accession>A0A6P4DRD7</accession>
<protein>
    <submittedName>
        <fullName evidence="2">Uncharacterized protein LOC107494532</fullName>
    </submittedName>
</protein>
<reference evidence="2" key="2">
    <citation type="submission" date="2025-08" db="UniProtKB">
        <authorList>
            <consortium name="RefSeq"/>
        </authorList>
    </citation>
    <scope>IDENTIFICATION</scope>
    <source>
        <tissue evidence="2">Whole plant</tissue>
    </source>
</reference>
<dbReference type="Pfam" id="PF04827">
    <property type="entry name" value="Plant_tran"/>
    <property type="match status" value="1"/>
</dbReference>
<dbReference type="AlphaFoldDB" id="A0A6P4DRD7"/>
<proteinExistence type="predicted"/>
<dbReference type="PANTHER" id="PTHR47150">
    <property type="entry name" value="OS12G0169200 PROTEIN"/>
    <property type="match status" value="1"/>
</dbReference>
<dbReference type="KEGG" id="adu:107494532"/>
<name>A0A6P4DRD7_ARADU</name>
<gene>
    <name evidence="2" type="primary">LOC107494532</name>
</gene>
<dbReference type="InterPro" id="IPR006912">
    <property type="entry name" value="Harbinger_derived_prot"/>
</dbReference>
<organism evidence="1 2">
    <name type="scientific">Arachis duranensis</name>
    <name type="common">Wild peanut</name>
    <dbReference type="NCBI Taxonomy" id="130453"/>
    <lineage>
        <taxon>Eukaryota</taxon>
        <taxon>Viridiplantae</taxon>
        <taxon>Streptophyta</taxon>
        <taxon>Embryophyta</taxon>
        <taxon>Tracheophyta</taxon>
        <taxon>Spermatophyta</taxon>
        <taxon>Magnoliopsida</taxon>
        <taxon>eudicotyledons</taxon>
        <taxon>Gunneridae</taxon>
        <taxon>Pentapetalae</taxon>
        <taxon>rosids</taxon>
        <taxon>fabids</taxon>
        <taxon>Fabales</taxon>
        <taxon>Fabaceae</taxon>
        <taxon>Papilionoideae</taxon>
        <taxon>50 kb inversion clade</taxon>
        <taxon>dalbergioids sensu lato</taxon>
        <taxon>Dalbergieae</taxon>
        <taxon>Pterocarpus clade</taxon>
        <taxon>Arachis</taxon>
    </lineage>
</organism>